<sequence>MKFKNYQILKIKHYFKNNSILLLSNGINQKANNWVKLEQGFKIINLNYYKTYNKIARKVLKTSVYSNVVNLINGPFFLLTPNKKTTLTKKLLKKETLEFLKFRLLALKLNKKIYSINQIKKINSFVYKEAISVLYQFLLVNLKFPQTLIKSRNNVIWTHDLLFPKQARYQTTLCFELKYNIIK</sequence>
<evidence type="ECO:0000313" key="2">
    <source>
        <dbReference type="EMBL" id="QYJ09263.1"/>
    </source>
</evidence>
<keyword evidence="2" id="KW-0687">Ribonucleoprotein</keyword>
<protein>
    <submittedName>
        <fullName evidence="2">Ribosomal protein L10</fullName>
    </submittedName>
</protein>
<accession>A0A8F9R3J8</accession>
<gene>
    <name evidence="2" type="primary">rpl10</name>
</gene>
<geneLocation type="mitochondrion" evidence="2"/>
<keyword evidence="2" id="KW-0496">Mitochondrion</keyword>
<name>A0A8F9R3J8_9STRA</name>
<dbReference type="EMBL" id="MW861541">
    <property type="protein sequence ID" value="QYJ09263.1"/>
    <property type="molecule type" value="Genomic_DNA"/>
</dbReference>
<proteinExistence type="inferred from homology"/>
<dbReference type="GO" id="GO:0005840">
    <property type="term" value="C:ribosome"/>
    <property type="evidence" value="ECO:0007669"/>
    <property type="project" value="UniProtKB-KW"/>
</dbReference>
<dbReference type="InterPro" id="IPR043141">
    <property type="entry name" value="Ribosomal_uL10-like_sf"/>
</dbReference>
<dbReference type="AlphaFoldDB" id="A0A8F9R3J8"/>
<keyword evidence="2" id="KW-0689">Ribosomal protein</keyword>
<organism evidence="2">
    <name type="scientific">Pleurosigma intermedium</name>
    <dbReference type="NCBI Taxonomy" id="197753"/>
    <lineage>
        <taxon>Eukaryota</taxon>
        <taxon>Sar</taxon>
        <taxon>Stramenopiles</taxon>
        <taxon>Ochrophyta</taxon>
        <taxon>Bacillariophyta</taxon>
        <taxon>Bacillariophyceae</taxon>
        <taxon>Bacillariophycidae</taxon>
        <taxon>Naviculales</taxon>
        <taxon>Pleurosigmataceae</taxon>
        <taxon>Pleurosigma</taxon>
    </lineage>
</organism>
<dbReference type="Gene3D" id="3.30.70.1730">
    <property type="match status" value="1"/>
</dbReference>
<reference evidence="2" key="1">
    <citation type="submission" date="2021-04" db="EMBL/GenBank/DDBJ databases">
        <authorList>
            <person name="Wang Y."/>
            <person name="Liu G."/>
        </authorList>
    </citation>
    <scope>NUCLEOTIDE SEQUENCE</scope>
    <source>
        <strain evidence="2">Qingdao in China</strain>
    </source>
</reference>
<dbReference type="SUPFAM" id="SSF160369">
    <property type="entry name" value="Ribosomal protein L10-like"/>
    <property type="match status" value="1"/>
</dbReference>
<evidence type="ECO:0000256" key="1">
    <source>
        <dbReference type="ARBA" id="ARBA00008889"/>
    </source>
</evidence>
<comment type="similarity">
    <text evidence="1">Belongs to the universal ribosomal protein uL10 family.</text>
</comment>